<dbReference type="EMBL" id="HBIJ01017038">
    <property type="protein sequence ID" value="CAE0370567.1"/>
    <property type="molecule type" value="Transcribed_RNA"/>
</dbReference>
<organism evidence="3">
    <name type="scientific">Aureoumbra lagunensis</name>
    <dbReference type="NCBI Taxonomy" id="44058"/>
    <lineage>
        <taxon>Eukaryota</taxon>
        <taxon>Sar</taxon>
        <taxon>Stramenopiles</taxon>
        <taxon>Ochrophyta</taxon>
        <taxon>Pelagophyceae</taxon>
        <taxon>Pelagomonadales</taxon>
        <taxon>Aureoumbra</taxon>
    </lineage>
</organism>
<dbReference type="Gene3D" id="1.10.287.110">
    <property type="entry name" value="DnaJ domain"/>
    <property type="match status" value="1"/>
</dbReference>
<dbReference type="InterPro" id="IPR001623">
    <property type="entry name" value="DnaJ_domain"/>
</dbReference>
<dbReference type="PRINTS" id="PR00625">
    <property type="entry name" value="JDOMAIN"/>
</dbReference>
<dbReference type="PROSITE" id="PS50076">
    <property type="entry name" value="DNAJ_2"/>
    <property type="match status" value="1"/>
</dbReference>
<accession>A0A7S3K316</accession>
<dbReference type="AlphaFoldDB" id="A0A7S3K316"/>
<dbReference type="SUPFAM" id="SSF48452">
    <property type="entry name" value="TPR-like"/>
    <property type="match status" value="2"/>
</dbReference>
<gene>
    <name evidence="3" type="ORF">ALAG00032_LOCUS11346</name>
</gene>
<proteinExistence type="predicted"/>
<feature type="domain" description="J" evidence="2">
    <location>
        <begin position="522"/>
        <end position="575"/>
    </location>
</feature>
<dbReference type="SMART" id="SM00271">
    <property type="entry name" value="DnaJ"/>
    <property type="match status" value="1"/>
</dbReference>
<reference evidence="3" key="1">
    <citation type="submission" date="2021-01" db="EMBL/GenBank/DDBJ databases">
        <authorList>
            <person name="Corre E."/>
            <person name="Pelletier E."/>
            <person name="Niang G."/>
            <person name="Scheremetjew M."/>
            <person name="Finn R."/>
            <person name="Kale V."/>
            <person name="Holt S."/>
            <person name="Cochrane G."/>
            <person name="Meng A."/>
            <person name="Brown T."/>
            <person name="Cohen L."/>
        </authorList>
    </citation>
    <scope>NUCLEOTIDE SEQUENCE</scope>
    <source>
        <strain evidence="3">CCMP1510</strain>
    </source>
</reference>
<dbReference type="PANTHER" id="PTHR44200:SF1">
    <property type="entry name" value="DNAJ HOMOLOG SUBFAMILY C MEMBER 7"/>
    <property type="match status" value="1"/>
</dbReference>
<dbReference type="Gene3D" id="1.25.40.10">
    <property type="entry name" value="Tetratricopeptide repeat domain"/>
    <property type="match status" value="2"/>
</dbReference>
<evidence type="ECO:0000313" key="3">
    <source>
        <dbReference type="EMBL" id="CAE0370567.1"/>
    </source>
</evidence>
<dbReference type="InterPro" id="IPR011990">
    <property type="entry name" value="TPR-like_helical_dom_sf"/>
</dbReference>
<dbReference type="Pfam" id="PF14559">
    <property type="entry name" value="TPR_19"/>
    <property type="match status" value="1"/>
</dbReference>
<dbReference type="InterPro" id="IPR052758">
    <property type="entry name" value="SRC_co-chaperone"/>
</dbReference>
<feature type="region of interest" description="Disordered" evidence="1">
    <location>
        <begin position="496"/>
        <end position="517"/>
    </location>
</feature>
<dbReference type="SMART" id="SM00028">
    <property type="entry name" value="TPR"/>
    <property type="match status" value="4"/>
</dbReference>
<dbReference type="PANTHER" id="PTHR44200">
    <property type="entry name" value="DNAJ HOMOLOG SUBFAMILY C MEMBER 7"/>
    <property type="match status" value="1"/>
</dbReference>
<dbReference type="InterPro" id="IPR036869">
    <property type="entry name" value="J_dom_sf"/>
</dbReference>
<dbReference type="CDD" id="cd06257">
    <property type="entry name" value="DnaJ"/>
    <property type="match status" value="1"/>
</dbReference>
<dbReference type="Pfam" id="PF00226">
    <property type="entry name" value="DnaJ"/>
    <property type="match status" value="1"/>
</dbReference>
<name>A0A7S3K316_9STRA</name>
<sequence>MTLLLLRSKDDAKTSVLKVTIPESWESKPCRKLLNVWRKHKKEDAKKSICLCASDGTIIPEEWSVEAVVAVYQGELWVRSVHNDAEEALALANEAYSAGEYAVAVQKYSEALREKQWLGRTQTLANMAAAKMMLGEYASALVDCESALSDQSCETILKDRLLVRTARCRLQLGDAAGAEDIFVKVLNQGATAMGDASDTAVALASEAIEGQERARALGKALRSARKMLSSALENDTQTFSICLERASEAMKLAPLSTEAAGLKCRALCGLRLWPAAAGFHKQYCEQIENYHGTALDRGLSQDVLRAYSYAAPESVALLLRRWIEQRPRSSHWIQEAEAKQSQLLQLKTSGDTATKSKQFAAAEQMYRSALDLDPEHPTIRANLAAILQASGRYNEAANHCRKAISFQPVYPRLRLRLARCLIGMGQIEQALDAYQAYFNDCKASETQIDPAATLEYSNLYETATEKHQKQDNWSEDEQRSFYENYRIYAQRFAKNRPPSWDQKKEDTSTSHYDQNTPSSRTAALKVLGISENFSLTELKRRYRELILLYHPDKSSEPDSDVKFRQIRSAYQYLIQ</sequence>
<dbReference type="InterPro" id="IPR019734">
    <property type="entry name" value="TPR_rpt"/>
</dbReference>
<evidence type="ECO:0000256" key="1">
    <source>
        <dbReference type="SAM" id="MobiDB-lite"/>
    </source>
</evidence>
<protein>
    <recommendedName>
        <fullName evidence="2">J domain-containing protein</fullName>
    </recommendedName>
</protein>
<evidence type="ECO:0000259" key="2">
    <source>
        <dbReference type="PROSITE" id="PS50076"/>
    </source>
</evidence>
<dbReference type="SUPFAM" id="SSF46565">
    <property type="entry name" value="Chaperone J-domain"/>
    <property type="match status" value="1"/>
</dbReference>
<dbReference type="Pfam" id="PF13181">
    <property type="entry name" value="TPR_8"/>
    <property type="match status" value="1"/>
</dbReference>